<organism evidence="1 2">
    <name type="scientific">Mucilaginibacter celer</name>
    <dbReference type="NCBI Taxonomy" id="2305508"/>
    <lineage>
        <taxon>Bacteria</taxon>
        <taxon>Pseudomonadati</taxon>
        <taxon>Bacteroidota</taxon>
        <taxon>Sphingobacteriia</taxon>
        <taxon>Sphingobacteriales</taxon>
        <taxon>Sphingobacteriaceae</taxon>
        <taxon>Mucilaginibacter</taxon>
    </lineage>
</organism>
<dbReference type="RefSeq" id="WP_119409093.1">
    <property type="nucleotide sequence ID" value="NZ_CP032869.1"/>
</dbReference>
<dbReference type="EMBL" id="CP032869">
    <property type="protein sequence ID" value="AYL99560.1"/>
    <property type="molecule type" value="Genomic_DNA"/>
</dbReference>
<sequence>MLTKQEVLKTVNELPGEFTFDEILDRLMLLNKIDIGLEQSNNGEILSTDETKESLGKWLSN</sequence>
<keyword evidence="2" id="KW-1185">Reference proteome</keyword>
<dbReference type="AlphaFoldDB" id="A0A494W1E8"/>
<name>A0A494W1E8_9SPHI</name>
<reference evidence="1 2" key="1">
    <citation type="submission" date="2018-10" db="EMBL/GenBank/DDBJ databases">
        <title>Genome sequencing of Mucilaginibacter sp. HYN0043.</title>
        <authorList>
            <person name="Kim M."/>
            <person name="Yi H."/>
        </authorList>
    </citation>
    <scope>NUCLEOTIDE SEQUENCE [LARGE SCALE GENOMIC DNA]</scope>
    <source>
        <strain evidence="1 2">HYN0043</strain>
    </source>
</reference>
<dbReference type="Proteomes" id="UP000270046">
    <property type="component" value="Chromosome"/>
</dbReference>
<accession>A0A494W1E8</accession>
<dbReference type="KEGG" id="muh:HYN43_023480"/>
<gene>
    <name evidence="1" type="ORF">HYN43_023480</name>
</gene>
<proteinExistence type="predicted"/>
<evidence type="ECO:0000313" key="1">
    <source>
        <dbReference type="EMBL" id="AYL99560.1"/>
    </source>
</evidence>
<evidence type="ECO:0000313" key="2">
    <source>
        <dbReference type="Proteomes" id="UP000270046"/>
    </source>
</evidence>
<protein>
    <submittedName>
        <fullName evidence="1">Uncharacterized protein</fullName>
    </submittedName>
</protein>
<dbReference type="OrthoDB" id="799583at2"/>